<evidence type="ECO:0000259" key="2">
    <source>
        <dbReference type="Pfam" id="PF18974"/>
    </source>
</evidence>
<dbReference type="Proteomes" id="UP000030512">
    <property type="component" value="Chromosome"/>
</dbReference>
<evidence type="ECO:0000256" key="1">
    <source>
        <dbReference type="SAM" id="MobiDB-lite"/>
    </source>
</evidence>
<sequence>MADAKTYLNVPYAEKDAAKALGARWDAAVKKWYVPANKDMALFAKWQAESGPAQLPNDEPKKPKADGVVGGTTRSSDKNFIAYDGDEPPWD</sequence>
<dbReference type="OrthoDB" id="9792687at2"/>
<gene>
    <name evidence="3" type="ORF">JT25_007660</name>
</gene>
<accession>A0A126T2Q2</accession>
<dbReference type="STRING" id="1538553.JT25_007660"/>
<feature type="domain" description="DUF5710" evidence="2">
    <location>
        <begin position="5"/>
        <end position="47"/>
    </location>
</feature>
<reference evidence="3 4" key="1">
    <citation type="journal article" date="2015" name="Environ. Microbiol.">
        <title>Methane oxidation coupled to nitrate reduction under hypoxia by the Gammaproteobacterium Methylomonas denitrificans, sp. nov. type strain FJG1.</title>
        <authorList>
            <person name="Kits K.D."/>
            <person name="Klotz M.G."/>
            <person name="Stein L.Y."/>
        </authorList>
    </citation>
    <scope>NUCLEOTIDE SEQUENCE [LARGE SCALE GENOMIC DNA]</scope>
    <source>
        <strain evidence="3 4">FJG1</strain>
    </source>
</reference>
<name>A0A126T2Q2_9GAMM</name>
<dbReference type="RefSeq" id="WP_036275328.1">
    <property type="nucleotide sequence ID" value="NZ_CP014476.1"/>
</dbReference>
<dbReference type="Pfam" id="PF18974">
    <property type="entry name" value="DUF5710"/>
    <property type="match status" value="1"/>
</dbReference>
<keyword evidence="4" id="KW-1185">Reference proteome</keyword>
<dbReference type="InterPro" id="IPR043764">
    <property type="entry name" value="DUF5710"/>
</dbReference>
<evidence type="ECO:0000313" key="3">
    <source>
        <dbReference type="EMBL" id="AMK76368.1"/>
    </source>
</evidence>
<organism evidence="3 4">
    <name type="scientific">Methylomonas denitrificans</name>
    <dbReference type="NCBI Taxonomy" id="1538553"/>
    <lineage>
        <taxon>Bacteria</taxon>
        <taxon>Pseudomonadati</taxon>
        <taxon>Pseudomonadota</taxon>
        <taxon>Gammaproteobacteria</taxon>
        <taxon>Methylococcales</taxon>
        <taxon>Methylococcaceae</taxon>
        <taxon>Methylomonas</taxon>
    </lineage>
</organism>
<dbReference type="EMBL" id="CP014476">
    <property type="protein sequence ID" value="AMK76368.1"/>
    <property type="molecule type" value="Genomic_DNA"/>
</dbReference>
<evidence type="ECO:0000313" key="4">
    <source>
        <dbReference type="Proteomes" id="UP000030512"/>
    </source>
</evidence>
<proteinExistence type="predicted"/>
<dbReference type="KEGG" id="mdn:JT25_007660"/>
<protein>
    <recommendedName>
        <fullName evidence="2">DUF5710 domain-containing protein</fullName>
    </recommendedName>
</protein>
<feature type="region of interest" description="Disordered" evidence="1">
    <location>
        <begin position="51"/>
        <end position="91"/>
    </location>
</feature>
<dbReference type="AlphaFoldDB" id="A0A126T2Q2"/>